<gene>
    <name evidence="3" type="ORF">SAMN04488528_10504</name>
</gene>
<evidence type="ECO:0000313" key="3">
    <source>
        <dbReference type="EMBL" id="SFB42268.1"/>
    </source>
</evidence>
<evidence type="ECO:0000313" key="4">
    <source>
        <dbReference type="Proteomes" id="UP000198619"/>
    </source>
</evidence>
<keyword evidence="1" id="KW-0812">Transmembrane</keyword>
<dbReference type="InterPro" id="IPR002881">
    <property type="entry name" value="DUF58"/>
</dbReference>
<dbReference type="EMBL" id="FOKI01000050">
    <property type="protein sequence ID" value="SFB42268.1"/>
    <property type="molecule type" value="Genomic_DNA"/>
</dbReference>
<dbReference type="PANTHER" id="PTHR34351:SF2">
    <property type="entry name" value="DUF58 DOMAIN-CONTAINING PROTEIN"/>
    <property type="match status" value="1"/>
</dbReference>
<organism evidence="3 4">
    <name type="scientific">Clostridium frigidicarnis</name>
    <dbReference type="NCBI Taxonomy" id="84698"/>
    <lineage>
        <taxon>Bacteria</taxon>
        <taxon>Bacillati</taxon>
        <taxon>Bacillota</taxon>
        <taxon>Clostridia</taxon>
        <taxon>Eubacteriales</taxon>
        <taxon>Clostridiaceae</taxon>
        <taxon>Clostridium</taxon>
    </lineage>
</organism>
<dbReference type="AlphaFoldDB" id="A0A1I1B0S5"/>
<dbReference type="RefSeq" id="WP_090043003.1">
    <property type="nucleotide sequence ID" value="NZ_FOKI01000050.1"/>
</dbReference>
<keyword evidence="4" id="KW-1185">Reference proteome</keyword>
<sequence>MEGYFIFVITILFIIYISNLISKKGFEEFYFHREIDKEKVFQNEVLKVTNVIENKKILPIVFLLIREDYPIGLYRIHEKNNIGKENIYTSTYSIGIKERLKRTYSIVANDRGVYILRSSKIVIGDMFGFSTCEKEFEDFKEIVVYPKFNSLKNVEFDNNSMQGDEIVKRWIYKDPLYIKGIREYTINDRMKDIHWNSSMKMNNLMVKDYETTSEKKVMFILNMQYAIPFWAGTENKITEKSISLVMSMSDKIIKSSVQVSISTNAYLISIYKEYENQTNPYTTNFSTILEFGARIDNNPRIEFHKHLKNLINGLDKNTVYVIVAAFLDDESFNILIKLMKMGFIIKIIDVSSKGKIPKHPNIEILSYKGGCC</sequence>
<proteinExistence type="predicted"/>
<feature type="domain" description="DUF58" evidence="2">
    <location>
        <begin position="181"/>
        <end position="237"/>
    </location>
</feature>
<protein>
    <submittedName>
        <fullName evidence="3">Uncharacterized conserved protein, DUF58 family, contains vWF domain</fullName>
    </submittedName>
</protein>
<dbReference type="Proteomes" id="UP000198619">
    <property type="component" value="Unassembled WGS sequence"/>
</dbReference>
<feature type="transmembrane region" description="Helical" evidence="1">
    <location>
        <begin position="6"/>
        <end position="22"/>
    </location>
</feature>
<accession>A0A1I1B0S5</accession>
<keyword evidence="1" id="KW-1133">Transmembrane helix</keyword>
<dbReference type="STRING" id="84698.SAMN04488528_10504"/>
<dbReference type="OrthoDB" id="9789943at2"/>
<dbReference type="Pfam" id="PF01882">
    <property type="entry name" value="DUF58"/>
    <property type="match status" value="1"/>
</dbReference>
<dbReference type="PANTHER" id="PTHR34351">
    <property type="entry name" value="SLR1927 PROTEIN-RELATED"/>
    <property type="match status" value="1"/>
</dbReference>
<reference evidence="3 4" key="1">
    <citation type="submission" date="2016-10" db="EMBL/GenBank/DDBJ databases">
        <authorList>
            <person name="de Groot N.N."/>
        </authorList>
    </citation>
    <scope>NUCLEOTIDE SEQUENCE [LARGE SCALE GENOMIC DNA]</scope>
    <source>
        <strain evidence="3 4">DSM 12271</strain>
    </source>
</reference>
<evidence type="ECO:0000259" key="2">
    <source>
        <dbReference type="Pfam" id="PF01882"/>
    </source>
</evidence>
<evidence type="ECO:0000256" key="1">
    <source>
        <dbReference type="SAM" id="Phobius"/>
    </source>
</evidence>
<keyword evidence="1" id="KW-0472">Membrane</keyword>
<name>A0A1I1B0S5_9CLOT</name>